<reference evidence="1" key="1">
    <citation type="journal article" date="2021" name="Microb. Physiol.">
        <title>Proteogenomic Insights into the Physiology of Marine, Sulfate-Reducing, Filamentous Desulfonema limicola and Desulfonema magnum.</title>
        <authorList>
            <person name="Schnaars V."/>
            <person name="Wohlbrand L."/>
            <person name="Scheve S."/>
            <person name="Hinrichs C."/>
            <person name="Reinhardt R."/>
            <person name="Rabus R."/>
        </authorList>
    </citation>
    <scope>NUCLEOTIDE SEQUENCE</scope>
    <source>
        <strain evidence="1">4be13</strain>
    </source>
</reference>
<evidence type="ECO:0000313" key="1">
    <source>
        <dbReference type="EMBL" id="QTA84201.1"/>
    </source>
</evidence>
<proteinExistence type="predicted"/>
<accession>A0A975BF30</accession>
<name>A0A975BF30_9BACT</name>
<dbReference type="AlphaFoldDB" id="A0A975BF30"/>
<evidence type="ECO:0000313" key="2">
    <source>
        <dbReference type="Proteomes" id="UP000663722"/>
    </source>
</evidence>
<gene>
    <name evidence="1" type="ORF">dnm_001950</name>
</gene>
<sequence>MQRYESCNLFYQKKFLGVKQKQKWKRGLSKDRLKVFKNVGWKTFSAISAKSGTRN</sequence>
<keyword evidence="2" id="KW-1185">Reference proteome</keyword>
<dbReference type="Proteomes" id="UP000663722">
    <property type="component" value="Chromosome"/>
</dbReference>
<dbReference type="KEGG" id="dmm:dnm_001950"/>
<dbReference type="EMBL" id="CP061800">
    <property type="protein sequence ID" value="QTA84201.1"/>
    <property type="molecule type" value="Genomic_DNA"/>
</dbReference>
<protein>
    <submittedName>
        <fullName evidence="1">Uncharacterized protein</fullName>
    </submittedName>
</protein>
<organism evidence="1 2">
    <name type="scientific">Desulfonema magnum</name>
    <dbReference type="NCBI Taxonomy" id="45655"/>
    <lineage>
        <taxon>Bacteria</taxon>
        <taxon>Pseudomonadati</taxon>
        <taxon>Thermodesulfobacteriota</taxon>
        <taxon>Desulfobacteria</taxon>
        <taxon>Desulfobacterales</taxon>
        <taxon>Desulfococcaceae</taxon>
        <taxon>Desulfonema</taxon>
    </lineage>
</organism>